<keyword evidence="1" id="KW-0812">Transmembrane</keyword>
<name>A0A6C0ETG4_9ZZZZ</name>
<organism evidence="2">
    <name type="scientific">viral metagenome</name>
    <dbReference type="NCBI Taxonomy" id="1070528"/>
    <lineage>
        <taxon>unclassified sequences</taxon>
        <taxon>metagenomes</taxon>
        <taxon>organismal metagenomes</taxon>
    </lineage>
</organism>
<reference evidence="2" key="1">
    <citation type="journal article" date="2020" name="Nature">
        <title>Giant virus diversity and host interactions through global metagenomics.</title>
        <authorList>
            <person name="Schulz F."/>
            <person name="Roux S."/>
            <person name="Paez-Espino D."/>
            <person name="Jungbluth S."/>
            <person name="Walsh D.A."/>
            <person name="Denef V.J."/>
            <person name="McMahon K.D."/>
            <person name="Konstantinidis K.T."/>
            <person name="Eloe-Fadrosh E.A."/>
            <person name="Kyrpides N.C."/>
            <person name="Woyke T."/>
        </authorList>
    </citation>
    <scope>NUCLEOTIDE SEQUENCE</scope>
    <source>
        <strain evidence="2">GVMAG-M-3300009159-65</strain>
    </source>
</reference>
<protein>
    <submittedName>
        <fullName evidence="2">Uncharacterized protein</fullName>
    </submittedName>
</protein>
<sequence>MEEYIYVSVCVAISFFVFKFVLNKINKEGEKNKDVMKDSIYVCLITFMVIFVYSNYFKKGSGKTPVFTNEPGF</sequence>
<keyword evidence="1" id="KW-1133">Transmembrane helix</keyword>
<evidence type="ECO:0000313" key="2">
    <source>
        <dbReference type="EMBL" id="QHT31971.1"/>
    </source>
</evidence>
<evidence type="ECO:0000256" key="1">
    <source>
        <dbReference type="SAM" id="Phobius"/>
    </source>
</evidence>
<feature type="transmembrane region" description="Helical" evidence="1">
    <location>
        <begin position="38"/>
        <end position="57"/>
    </location>
</feature>
<dbReference type="EMBL" id="MN738929">
    <property type="protein sequence ID" value="QHT31971.1"/>
    <property type="molecule type" value="Genomic_DNA"/>
</dbReference>
<dbReference type="AlphaFoldDB" id="A0A6C0ETG4"/>
<accession>A0A6C0ETG4</accession>
<feature type="transmembrane region" description="Helical" evidence="1">
    <location>
        <begin position="6"/>
        <end position="26"/>
    </location>
</feature>
<proteinExistence type="predicted"/>
<keyword evidence="1" id="KW-0472">Membrane</keyword>